<evidence type="ECO:0000259" key="1">
    <source>
        <dbReference type="Pfam" id="PF12867"/>
    </source>
</evidence>
<dbReference type="EMBL" id="BQKE01000001">
    <property type="protein sequence ID" value="GJM60571.1"/>
    <property type="molecule type" value="Genomic_DNA"/>
</dbReference>
<dbReference type="Proteomes" id="UP001310022">
    <property type="component" value="Unassembled WGS sequence"/>
</dbReference>
<dbReference type="InterPro" id="IPR034660">
    <property type="entry name" value="DinB/YfiT-like"/>
</dbReference>
<feature type="domain" description="DinB-like" evidence="1">
    <location>
        <begin position="31"/>
        <end position="146"/>
    </location>
</feature>
<name>A0AAN4VX02_9BACT</name>
<proteinExistence type="predicted"/>
<accession>A0AAN4VX02</accession>
<keyword evidence="3" id="KW-1185">Reference proteome</keyword>
<dbReference type="Pfam" id="PF12867">
    <property type="entry name" value="DinB_2"/>
    <property type="match status" value="1"/>
</dbReference>
<dbReference type="InterPro" id="IPR024775">
    <property type="entry name" value="DinB-like"/>
</dbReference>
<gene>
    <name evidence="2" type="ORF">PEDI_11230</name>
</gene>
<dbReference type="AlphaFoldDB" id="A0AAN4VX02"/>
<evidence type="ECO:0000313" key="3">
    <source>
        <dbReference type="Proteomes" id="UP001310022"/>
    </source>
</evidence>
<dbReference type="SUPFAM" id="SSF109854">
    <property type="entry name" value="DinB/YfiT-like putative metalloenzymes"/>
    <property type="match status" value="1"/>
</dbReference>
<dbReference type="RefSeq" id="WP_338236287.1">
    <property type="nucleotide sequence ID" value="NZ_BQKE01000001.1"/>
</dbReference>
<sequence length="155" mass="18055">MEKKATLASRLKEVLTEGEWVTGTNFKAQIEKLSWQQATHTVAELNTIADLTFHIRYYLKGVGDVLDGGPLKIHDQYSFDYMGVEEEEDWQQLRNDFLQEADRFISLVEQMPEAQLSAPFVEEKYGSWERNINVMIEHVYYHLGQVVLIRKLMGE</sequence>
<organism evidence="2 3">
    <name type="scientific">Persicobacter diffluens</name>
    <dbReference type="NCBI Taxonomy" id="981"/>
    <lineage>
        <taxon>Bacteria</taxon>
        <taxon>Pseudomonadati</taxon>
        <taxon>Bacteroidota</taxon>
        <taxon>Cytophagia</taxon>
        <taxon>Cytophagales</taxon>
        <taxon>Persicobacteraceae</taxon>
        <taxon>Persicobacter</taxon>
    </lineage>
</organism>
<comment type="caution">
    <text evidence="2">The sequence shown here is derived from an EMBL/GenBank/DDBJ whole genome shotgun (WGS) entry which is preliminary data.</text>
</comment>
<protein>
    <recommendedName>
        <fullName evidence="1">DinB-like domain-containing protein</fullName>
    </recommendedName>
</protein>
<dbReference type="Gene3D" id="1.20.120.450">
    <property type="entry name" value="dinb family like domain"/>
    <property type="match status" value="1"/>
</dbReference>
<evidence type="ECO:0000313" key="2">
    <source>
        <dbReference type="EMBL" id="GJM60571.1"/>
    </source>
</evidence>
<reference evidence="2 3" key="1">
    <citation type="submission" date="2021-12" db="EMBL/GenBank/DDBJ databases">
        <title>Genome sequencing of bacteria with rrn-lacking chromosome and rrn-plasmid.</title>
        <authorList>
            <person name="Anda M."/>
            <person name="Iwasaki W."/>
        </authorList>
    </citation>
    <scope>NUCLEOTIDE SEQUENCE [LARGE SCALE GENOMIC DNA]</scope>
    <source>
        <strain evidence="2 3">NBRC 15940</strain>
    </source>
</reference>